<feature type="domain" description="N-acetyltransferase" evidence="1">
    <location>
        <begin position="118"/>
        <end position="251"/>
    </location>
</feature>
<evidence type="ECO:0000313" key="2">
    <source>
        <dbReference type="EMBL" id="MFD1533091.1"/>
    </source>
</evidence>
<protein>
    <submittedName>
        <fullName evidence="2">GNAT family N-acetyltransferase</fullName>
    </submittedName>
</protein>
<keyword evidence="3" id="KW-1185">Reference proteome</keyword>
<accession>A0ABW4FRG6</accession>
<dbReference type="EMBL" id="JBHUCP010000023">
    <property type="protein sequence ID" value="MFD1533091.1"/>
    <property type="molecule type" value="Genomic_DNA"/>
</dbReference>
<dbReference type="InterPro" id="IPR027365">
    <property type="entry name" value="GNAT_acetyltra_YdfB-like"/>
</dbReference>
<evidence type="ECO:0000259" key="1">
    <source>
        <dbReference type="PROSITE" id="PS51186"/>
    </source>
</evidence>
<reference evidence="3" key="1">
    <citation type="journal article" date="2019" name="Int. J. Syst. Evol. Microbiol.">
        <title>The Global Catalogue of Microorganisms (GCM) 10K type strain sequencing project: providing services to taxonomists for standard genome sequencing and annotation.</title>
        <authorList>
            <consortium name="The Broad Institute Genomics Platform"/>
            <consortium name="The Broad Institute Genome Sequencing Center for Infectious Disease"/>
            <person name="Wu L."/>
            <person name="Ma J."/>
        </authorList>
    </citation>
    <scope>NUCLEOTIDE SEQUENCE [LARGE SCALE GENOMIC DNA]</scope>
    <source>
        <strain evidence="3">JCM 12165</strain>
    </source>
</reference>
<evidence type="ECO:0000313" key="3">
    <source>
        <dbReference type="Proteomes" id="UP001597145"/>
    </source>
</evidence>
<dbReference type="InterPro" id="IPR016181">
    <property type="entry name" value="Acyl_CoA_acyltransferase"/>
</dbReference>
<dbReference type="Gene3D" id="3.40.630.30">
    <property type="match status" value="1"/>
</dbReference>
<dbReference type="Proteomes" id="UP001597145">
    <property type="component" value="Unassembled WGS sequence"/>
</dbReference>
<organism evidence="2 3">
    <name type="scientific">Pseudonocardia aurantiaca</name>
    <dbReference type="NCBI Taxonomy" id="75290"/>
    <lineage>
        <taxon>Bacteria</taxon>
        <taxon>Bacillati</taxon>
        <taxon>Actinomycetota</taxon>
        <taxon>Actinomycetes</taxon>
        <taxon>Pseudonocardiales</taxon>
        <taxon>Pseudonocardiaceae</taxon>
        <taxon>Pseudonocardia</taxon>
    </lineage>
</organism>
<dbReference type="SUPFAM" id="SSF55729">
    <property type="entry name" value="Acyl-CoA N-acyltransferases (Nat)"/>
    <property type="match status" value="1"/>
</dbReference>
<dbReference type="RefSeq" id="WP_343983339.1">
    <property type="nucleotide sequence ID" value="NZ_BAAAJG010000016.1"/>
</dbReference>
<dbReference type="Pfam" id="PF12746">
    <property type="entry name" value="GNAT_acetyltran"/>
    <property type="match status" value="1"/>
</dbReference>
<comment type="caution">
    <text evidence="2">The sequence shown here is derived from an EMBL/GenBank/DDBJ whole genome shotgun (WGS) entry which is preliminary data.</text>
</comment>
<name>A0ABW4FRG6_9PSEU</name>
<sequence>MLGVLTVPSSVVPELRPWFAPERPGPLIFEHVARTGHGRCRVDRWPDPQVVSAELPSNYAMRGDPAHLTTRDLAGVAGFVEAPAGWLPALRSADPQTGVWQRVVAALPAGATVPPPRADVRLLTPADAPTMAGLSRDSAWIHETWGGPAGLLAARVARAVVVDGLVAALAVPFYVGAEHEDVGVVTEPEHRGRGLSTTCAAAAVADIRARGRIPTWSTSPDNTGSLAVAARLGFKHVRDDVLYAVRTPIPH</sequence>
<gene>
    <name evidence="2" type="ORF">ACFSCY_27065</name>
</gene>
<dbReference type="InterPro" id="IPR000182">
    <property type="entry name" value="GNAT_dom"/>
</dbReference>
<proteinExistence type="predicted"/>
<dbReference type="PROSITE" id="PS51186">
    <property type="entry name" value="GNAT"/>
    <property type="match status" value="1"/>
</dbReference>